<gene>
    <name evidence="2" type="ORF">QWJ38_11235</name>
</gene>
<dbReference type="RefSeq" id="WP_290359174.1">
    <property type="nucleotide sequence ID" value="NZ_JAUHHC010000003.1"/>
</dbReference>
<sequence>MIFLSVGSQMPFDRLVKAVDAWAQFRQPRIEILAQIGDSSYQPVALESVKTLSPAEFGARLDACSLFVAHAGMGSVLSGLERGKPMLLLPRLGALRETRNDHQVATLRWLSGIQGIYAADDETAIPAFLDRFMDAALPALPAPDHLAQTASQLRLQSALRDFIAQA</sequence>
<protein>
    <submittedName>
        <fullName evidence="2">Glycosyltransferase</fullName>
    </submittedName>
</protein>
<feature type="domain" description="Glycosyl transferase family 28 C-terminal" evidence="1">
    <location>
        <begin position="1"/>
        <end position="104"/>
    </location>
</feature>
<evidence type="ECO:0000313" key="2">
    <source>
        <dbReference type="EMBL" id="MDN3920852.1"/>
    </source>
</evidence>
<dbReference type="Gene3D" id="3.40.50.2000">
    <property type="entry name" value="Glycogen Phosphorylase B"/>
    <property type="match status" value="1"/>
</dbReference>
<reference evidence="2 3" key="1">
    <citation type="submission" date="2023-06" db="EMBL/GenBank/DDBJ databases">
        <title>Pelomonas sp. PFR6 16S ribosomal RNA gene Genome sequencing and assembly.</title>
        <authorList>
            <person name="Woo H."/>
        </authorList>
    </citation>
    <scope>NUCLEOTIDE SEQUENCE [LARGE SCALE GENOMIC DNA]</scope>
    <source>
        <strain evidence="2 3">PFR6</strain>
    </source>
</reference>
<proteinExistence type="predicted"/>
<evidence type="ECO:0000313" key="3">
    <source>
        <dbReference type="Proteomes" id="UP001228044"/>
    </source>
</evidence>
<keyword evidence="3" id="KW-1185">Reference proteome</keyword>
<dbReference type="InterPro" id="IPR007235">
    <property type="entry name" value="Glyco_trans_28_C"/>
</dbReference>
<dbReference type="SUPFAM" id="SSF53756">
    <property type="entry name" value="UDP-Glycosyltransferase/glycogen phosphorylase"/>
    <property type="match status" value="1"/>
</dbReference>
<dbReference type="Pfam" id="PF04101">
    <property type="entry name" value="Glyco_tran_28_C"/>
    <property type="match status" value="1"/>
</dbReference>
<name>A0ABT8DWP2_9BURK</name>
<dbReference type="EMBL" id="JAUHHC010000003">
    <property type="protein sequence ID" value="MDN3920852.1"/>
    <property type="molecule type" value="Genomic_DNA"/>
</dbReference>
<accession>A0ABT8DWP2</accession>
<comment type="caution">
    <text evidence="2">The sequence shown here is derived from an EMBL/GenBank/DDBJ whole genome shotgun (WGS) entry which is preliminary data.</text>
</comment>
<organism evidence="2 3">
    <name type="scientific">Roseateles violae</name>
    <dbReference type="NCBI Taxonomy" id="3058042"/>
    <lineage>
        <taxon>Bacteria</taxon>
        <taxon>Pseudomonadati</taxon>
        <taxon>Pseudomonadota</taxon>
        <taxon>Betaproteobacteria</taxon>
        <taxon>Burkholderiales</taxon>
        <taxon>Sphaerotilaceae</taxon>
        <taxon>Roseateles</taxon>
    </lineage>
</organism>
<dbReference type="Proteomes" id="UP001228044">
    <property type="component" value="Unassembled WGS sequence"/>
</dbReference>
<evidence type="ECO:0000259" key="1">
    <source>
        <dbReference type="Pfam" id="PF04101"/>
    </source>
</evidence>